<dbReference type="CDD" id="cd00082">
    <property type="entry name" value="HisKA"/>
    <property type="match status" value="1"/>
</dbReference>
<dbReference type="InterPro" id="IPR011006">
    <property type="entry name" value="CheY-like_superfamily"/>
</dbReference>
<dbReference type="AlphaFoldDB" id="A0A1Y2K832"/>
<evidence type="ECO:0000259" key="7">
    <source>
        <dbReference type="PROSITE" id="PS50109"/>
    </source>
</evidence>
<dbReference type="GO" id="GO:0000155">
    <property type="term" value="F:phosphorelay sensor kinase activity"/>
    <property type="evidence" value="ECO:0007669"/>
    <property type="project" value="InterPro"/>
</dbReference>
<name>A0A1Y2K832_9PROT</name>
<dbReference type="SUPFAM" id="SSF47384">
    <property type="entry name" value="Homodimeric domain of signal transducing histidine kinase"/>
    <property type="match status" value="1"/>
</dbReference>
<reference evidence="9 10" key="1">
    <citation type="journal article" date="2016" name="BMC Genomics">
        <title>Combined genomic and structural analyses of a cultured magnetotactic bacterium reveals its niche adaptation to a dynamic environment.</title>
        <authorList>
            <person name="Araujo A.C."/>
            <person name="Morillo V."/>
            <person name="Cypriano J."/>
            <person name="Teixeira L.C."/>
            <person name="Leao P."/>
            <person name="Lyra S."/>
            <person name="Almeida L.G."/>
            <person name="Bazylinski D.A."/>
            <person name="Vasconcellos A.T."/>
            <person name="Abreu F."/>
            <person name="Lins U."/>
        </authorList>
    </citation>
    <scope>NUCLEOTIDE SEQUENCE [LARGE SCALE GENOMIC DNA]</scope>
    <source>
        <strain evidence="9 10">IT-1</strain>
    </source>
</reference>
<proteinExistence type="predicted"/>
<dbReference type="InterPro" id="IPR036097">
    <property type="entry name" value="HisK_dim/P_sf"/>
</dbReference>
<dbReference type="SUPFAM" id="SSF55874">
    <property type="entry name" value="ATPase domain of HSP90 chaperone/DNA topoisomerase II/histidine kinase"/>
    <property type="match status" value="1"/>
</dbReference>
<evidence type="ECO:0000256" key="5">
    <source>
        <dbReference type="PROSITE-ProRule" id="PRU00169"/>
    </source>
</evidence>
<dbReference type="RefSeq" id="WP_158089278.1">
    <property type="nucleotide sequence ID" value="NZ_LVJN01000015.1"/>
</dbReference>
<dbReference type="Gene3D" id="3.40.50.2300">
    <property type="match status" value="1"/>
</dbReference>
<dbReference type="Proteomes" id="UP000194003">
    <property type="component" value="Unassembled WGS sequence"/>
</dbReference>
<keyword evidence="6" id="KW-1133">Transmembrane helix</keyword>
<dbReference type="PROSITE" id="PS50109">
    <property type="entry name" value="HIS_KIN"/>
    <property type="match status" value="1"/>
</dbReference>
<dbReference type="InterPro" id="IPR004358">
    <property type="entry name" value="Sig_transdc_His_kin-like_C"/>
</dbReference>
<evidence type="ECO:0000256" key="3">
    <source>
        <dbReference type="ARBA" id="ARBA00022553"/>
    </source>
</evidence>
<dbReference type="SUPFAM" id="SSF52172">
    <property type="entry name" value="CheY-like"/>
    <property type="match status" value="1"/>
</dbReference>
<dbReference type="PROSITE" id="PS50110">
    <property type="entry name" value="RESPONSE_REGULATORY"/>
    <property type="match status" value="1"/>
</dbReference>
<organism evidence="9 10">
    <name type="scientific">Magnetofaba australis IT-1</name>
    <dbReference type="NCBI Taxonomy" id="1434232"/>
    <lineage>
        <taxon>Bacteria</taxon>
        <taxon>Pseudomonadati</taxon>
        <taxon>Pseudomonadota</taxon>
        <taxon>Magnetococcia</taxon>
        <taxon>Magnetococcales</taxon>
        <taxon>Magnetococcaceae</taxon>
        <taxon>Magnetofaba</taxon>
    </lineage>
</organism>
<dbReference type="PANTHER" id="PTHR45339:SF1">
    <property type="entry name" value="HYBRID SIGNAL TRANSDUCTION HISTIDINE KINASE J"/>
    <property type="match status" value="1"/>
</dbReference>
<accession>A0A1Y2K832</accession>
<dbReference type="PANTHER" id="PTHR45339">
    <property type="entry name" value="HYBRID SIGNAL TRANSDUCTION HISTIDINE KINASE J"/>
    <property type="match status" value="1"/>
</dbReference>
<feature type="transmembrane region" description="Helical" evidence="6">
    <location>
        <begin position="68"/>
        <end position="87"/>
    </location>
</feature>
<dbReference type="CDD" id="cd16922">
    <property type="entry name" value="HATPase_EvgS-ArcB-TorS-like"/>
    <property type="match status" value="1"/>
</dbReference>
<sequence>MEGVARNPVTLSFKDAELEQAYQSHQAQHVIKLARGAIALGVLLFSLFGFLDVWAAPDSQAQMLQLRFGVIVPTLFLLLLISFRPIFQRRFNRFVVGVLLFCGFSLDAMLLVMSPQEPGFSLYPTGLVLVIVAASTIAGLRFIIAVALSVIHILFYTALCMLVLDVSFYLVINHLYFMTAAAVMGGVSGYMLESYSRAEYIKLREFNDLVEIARSANQAKSEFLATVSHEIRTPMNGIVGVIARLESTTLDAKQARMVDILSHSSDVLMHLLNDVLDLSKIESGALQLERRAFDPRHVSQEIIDLMAPRALEKGLTLAQQFSGQIPPALYGDATRYRQILFNLLGNALKFTERGGVTLHTTGEIHAGGVTELSVSVADSGIGIDPQTLERIFDPFTQADGSISRRYGGAGLGLAIVKRLAEAMGGHLQVRSEPGRGSVFTVTAQFAEAPAHELESAIPSTPRAAPMRILLVEDEAINQEVASGLLRDQGHSVTLAVSGEQCLEILRDARFDLILMDLRMPGLSGLQTFAKMRESAQSPGSVPPVIALTGDVELETVNACLQAGMLDVLAKPINLDRLNHALWRIQGGELCIPATTETGAIPAGEPLAVVDVAHLLNLREALGAAALARMLDKFAEAAQMLMTQIEASLRLHVLVQRKHDNRLNQNIS</sequence>
<dbReference type="OrthoDB" id="9789782at2"/>
<dbReference type="Pfam" id="PF02518">
    <property type="entry name" value="HATPase_c"/>
    <property type="match status" value="1"/>
</dbReference>
<keyword evidence="4" id="KW-0902">Two-component regulatory system</keyword>
<evidence type="ECO:0000313" key="9">
    <source>
        <dbReference type="EMBL" id="OSM06893.1"/>
    </source>
</evidence>
<dbReference type="InterPro" id="IPR003661">
    <property type="entry name" value="HisK_dim/P_dom"/>
</dbReference>
<dbReference type="Gene3D" id="3.30.565.10">
    <property type="entry name" value="Histidine kinase-like ATPase, C-terminal domain"/>
    <property type="match status" value="1"/>
</dbReference>
<protein>
    <recommendedName>
        <fullName evidence="2">histidine kinase</fullName>
        <ecNumber evidence="2">2.7.13.3</ecNumber>
    </recommendedName>
</protein>
<keyword evidence="3 5" id="KW-0597">Phosphoprotein</keyword>
<feature type="transmembrane region" description="Helical" evidence="6">
    <location>
        <begin position="147"/>
        <end position="169"/>
    </location>
</feature>
<feature type="transmembrane region" description="Helical" evidence="6">
    <location>
        <begin position="120"/>
        <end position="140"/>
    </location>
</feature>
<dbReference type="PRINTS" id="PR00344">
    <property type="entry name" value="BCTRLSENSOR"/>
</dbReference>
<dbReference type="InterPro" id="IPR003594">
    <property type="entry name" value="HATPase_dom"/>
</dbReference>
<comment type="caution">
    <text evidence="9">The sequence shown here is derived from an EMBL/GenBank/DDBJ whole genome shotgun (WGS) entry which is preliminary data.</text>
</comment>
<keyword evidence="6" id="KW-0812">Transmembrane</keyword>
<gene>
    <name evidence="9" type="ORF">MAIT1_05050</name>
</gene>
<feature type="modified residue" description="4-aspartylphosphate" evidence="5">
    <location>
        <position position="516"/>
    </location>
</feature>
<dbReference type="FunFam" id="3.30.565.10:FF:000010">
    <property type="entry name" value="Sensor histidine kinase RcsC"/>
    <property type="match status" value="1"/>
</dbReference>
<dbReference type="InterPro" id="IPR001789">
    <property type="entry name" value="Sig_transdc_resp-reg_receiver"/>
</dbReference>
<evidence type="ECO:0000256" key="2">
    <source>
        <dbReference type="ARBA" id="ARBA00012438"/>
    </source>
</evidence>
<dbReference type="SMART" id="SM00448">
    <property type="entry name" value="REC"/>
    <property type="match status" value="1"/>
</dbReference>
<comment type="catalytic activity">
    <reaction evidence="1">
        <text>ATP + protein L-histidine = ADP + protein N-phospho-L-histidine.</text>
        <dbReference type="EC" id="2.7.13.3"/>
    </reaction>
</comment>
<dbReference type="SMART" id="SM00388">
    <property type="entry name" value="HisKA"/>
    <property type="match status" value="1"/>
</dbReference>
<keyword evidence="6" id="KW-0472">Membrane</keyword>
<dbReference type="STRING" id="1434232.MAIT1_05050"/>
<dbReference type="SMART" id="SM00387">
    <property type="entry name" value="HATPase_c"/>
    <property type="match status" value="1"/>
</dbReference>
<feature type="transmembrane region" description="Helical" evidence="6">
    <location>
        <begin position="33"/>
        <end position="56"/>
    </location>
</feature>
<evidence type="ECO:0000259" key="8">
    <source>
        <dbReference type="PROSITE" id="PS50110"/>
    </source>
</evidence>
<feature type="transmembrane region" description="Helical" evidence="6">
    <location>
        <begin position="94"/>
        <end position="114"/>
    </location>
</feature>
<evidence type="ECO:0000256" key="1">
    <source>
        <dbReference type="ARBA" id="ARBA00000085"/>
    </source>
</evidence>
<dbReference type="Pfam" id="PF00072">
    <property type="entry name" value="Response_reg"/>
    <property type="match status" value="1"/>
</dbReference>
<evidence type="ECO:0000256" key="6">
    <source>
        <dbReference type="SAM" id="Phobius"/>
    </source>
</evidence>
<dbReference type="InterPro" id="IPR005467">
    <property type="entry name" value="His_kinase_dom"/>
</dbReference>
<dbReference type="EMBL" id="LVJN01000015">
    <property type="protein sequence ID" value="OSM06893.1"/>
    <property type="molecule type" value="Genomic_DNA"/>
</dbReference>
<feature type="domain" description="Histidine kinase" evidence="7">
    <location>
        <begin position="226"/>
        <end position="447"/>
    </location>
</feature>
<keyword evidence="9" id="KW-0418">Kinase</keyword>
<dbReference type="CDD" id="cd17546">
    <property type="entry name" value="REC_hyHK_CKI1_RcsC-like"/>
    <property type="match status" value="1"/>
</dbReference>
<dbReference type="EC" id="2.7.13.3" evidence="2"/>
<dbReference type="Gene3D" id="1.10.287.130">
    <property type="match status" value="1"/>
</dbReference>
<dbReference type="InterPro" id="IPR036890">
    <property type="entry name" value="HATPase_C_sf"/>
</dbReference>
<feature type="domain" description="Response regulatory" evidence="8">
    <location>
        <begin position="467"/>
        <end position="585"/>
    </location>
</feature>
<evidence type="ECO:0000313" key="10">
    <source>
        <dbReference type="Proteomes" id="UP000194003"/>
    </source>
</evidence>
<dbReference type="Pfam" id="PF00512">
    <property type="entry name" value="HisKA"/>
    <property type="match status" value="1"/>
</dbReference>
<evidence type="ECO:0000256" key="4">
    <source>
        <dbReference type="ARBA" id="ARBA00023012"/>
    </source>
</evidence>
<keyword evidence="10" id="KW-1185">Reference proteome</keyword>
<keyword evidence="9" id="KW-0808">Transferase</keyword>